<dbReference type="Gene3D" id="3.30.70.270">
    <property type="match status" value="1"/>
</dbReference>
<dbReference type="Pfam" id="PF00990">
    <property type="entry name" value="GGDEF"/>
    <property type="match status" value="1"/>
</dbReference>
<organism evidence="2 3">
    <name type="scientific">Sporomusa silvacetica DSM 10669</name>
    <dbReference type="NCBI Taxonomy" id="1123289"/>
    <lineage>
        <taxon>Bacteria</taxon>
        <taxon>Bacillati</taxon>
        <taxon>Bacillota</taxon>
        <taxon>Negativicutes</taxon>
        <taxon>Selenomonadales</taxon>
        <taxon>Sporomusaceae</taxon>
        <taxon>Sporomusa</taxon>
    </lineage>
</organism>
<evidence type="ECO:0000259" key="1">
    <source>
        <dbReference type="Pfam" id="PF00990"/>
    </source>
</evidence>
<reference evidence="2" key="1">
    <citation type="submission" date="2024-05" db="EMBL/GenBank/DDBJ databases">
        <title>Isolation and characterization of Sporomusa carbonis sp. nov., a carboxydotrophic hydrogenogen in the genus of Sporomusa isolated from a charcoal burning pile.</title>
        <authorList>
            <person name="Boeer T."/>
            <person name="Rosenbaum F."/>
            <person name="Eysell L."/>
            <person name="Mueller V."/>
            <person name="Daniel R."/>
            <person name="Poehlein A."/>
        </authorList>
    </citation>
    <scope>NUCLEOTIDE SEQUENCE [LARGE SCALE GENOMIC DNA]</scope>
    <source>
        <strain evidence="2">DSM 10669</strain>
    </source>
</reference>
<protein>
    <recommendedName>
        <fullName evidence="1">GGDEF domain-containing protein</fullName>
    </recommendedName>
</protein>
<dbReference type="Proteomes" id="UP000216752">
    <property type="component" value="Chromosome"/>
</dbReference>
<name>A0ABZ3IP19_9FIRM</name>
<evidence type="ECO:0000313" key="2">
    <source>
        <dbReference type="EMBL" id="XFO67320.1"/>
    </source>
</evidence>
<proteinExistence type="predicted"/>
<feature type="domain" description="GGDEF" evidence="1">
    <location>
        <begin position="9"/>
        <end position="65"/>
    </location>
</feature>
<evidence type="ECO:0000313" key="3">
    <source>
        <dbReference type="Proteomes" id="UP000216752"/>
    </source>
</evidence>
<keyword evidence="3" id="KW-1185">Reference proteome</keyword>
<dbReference type="SUPFAM" id="SSF55073">
    <property type="entry name" value="Nucleotide cyclase"/>
    <property type="match status" value="1"/>
</dbReference>
<dbReference type="InterPro" id="IPR043128">
    <property type="entry name" value="Rev_trsase/Diguanyl_cyclase"/>
</dbReference>
<dbReference type="InterPro" id="IPR000160">
    <property type="entry name" value="GGDEF_dom"/>
</dbReference>
<accession>A0ABZ3IP19</accession>
<sequence length="75" mass="8645">MPPYADDKEIKVTINRFNRELPRLTSKMQIDVSCSIGYAVYPVDANDFDNLLRIADRKMYADKNQLNGYTSIKQA</sequence>
<dbReference type="InterPro" id="IPR029787">
    <property type="entry name" value="Nucleotide_cyclase"/>
</dbReference>
<gene>
    <name evidence="2" type="ORF">SPSIL_035150</name>
</gene>
<dbReference type="EMBL" id="CP155573">
    <property type="protein sequence ID" value="XFO67320.1"/>
    <property type="molecule type" value="Genomic_DNA"/>
</dbReference>
<dbReference type="RefSeq" id="WP_094604627.1">
    <property type="nucleotide sequence ID" value="NZ_CP155573.1"/>
</dbReference>